<evidence type="ECO:0000313" key="2">
    <source>
        <dbReference type="EMBL" id="KAH8091435.1"/>
    </source>
</evidence>
<dbReference type="EMBL" id="JAEVFJ010000036">
    <property type="protein sequence ID" value="KAH8091435.1"/>
    <property type="molecule type" value="Genomic_DNA"/>
</dbReference>
<reference evidence="2" key="1">
    <citation type="journal article" date="2021" name="New Phytol.">
        <title>Evolutionary innovations through gain and loss of genes in the ectomycorrhizal Boletales.</title>
        <authorList>
            <person name="Wu G."/>
            <person name="Miyauchi S."/>
            <person name="Morin E."/>
            <person name="Kuo A."/>
            <person name="Drula E."/>
            <person name="Varga T."/>
            <person name="Kohler A."/>
            <person name="Feng B."/>
            <person name="Cao Y."/>
            <person name="Lipzen A."/>
            <person name="Daum C."/>
            <person name="Hundley H."/>
            <person name="Pangilinan J."/>
            <person name="Johnson J."/>
            <person name="Barry K."/>
            <person name="LaButti K."/>
            <person name="Ng V."/>
            <person name="Ahrendt S."/>
            <person name="Min B."/>
            <person name="Choi I.G."/>
            <person name="Park H."/>
            <person name="Plett J.M."/>
            <person name="Magnuson J."/>
            <person name="Spatafora J.W."/>
            <person name="Nagy L.G."/>
            <person name="Henrissat B."/>
            <person name="Grigoriev I.V."/>
            <person name="Yang Z.L."/>
            <person name="Xu J."/>
            <person name="Martin F.M."/>
        </authorList>
    </citation>
    <scope>NUCLEOTIDE SEQUENCE</scope>
    <source>
        <strain evidence="2">KKN 215</strain>
    </source>
</reference>
<comment type="caution">
    <text evidence="2">The sequence shown here is derived from an EMBL/GenBank/DDBJ whole genome shotgun (WGS) entry which is preliminary data.</text>
</comment>
<accession>A0A8K0XLQ5</accession>
<evidence type="ECO:0008006" key="4">
    <source>
        <dbReference type="Google" id="ProtNLM"/>
    </source>
</evidence>
<evidence type="ECO:0000313" key="3">
    <source>
        <dbReference type="Proteomes" id="UP000813824"/>
    </source>
</evidence>
<dbReference type="OrthoDB" id="2755073at2759"/>
<keyword evidence="3" id="KW-1185">Reference proteome</keyword>
<feature type="region of interest" description="Disordered" evidence="1">
    <location>
        <begin position="1"/>
        <end position="59"/>
    </location>
</feature>
<name>A0A8K0XLQ5_9AGAR</name>
<protein>
    <recommendedName>
        <fullName evidence="4">F-box domain-containing protein</fullName>
    </recommendedName>
</protein>
<feature type="compositionally biased region" description="Basic and acidic residues" evidence="1">
    <location>
        <begin position="16"/>
        <end position="27"/>
    </location>
</feature>
<dbReference type="Proteomes" id="UP000813824">
    <property type="component" value="Unassembled WGS sequence"/>
</dbReference>
<dbReference type="AlphaFoldDB" id="A0A8K0XLQ5"/>
<proteinExistence type="predicted"/>
<gene>
    <name evidence="2" type="ORF">BXZ70DRAFT_486904</name>
</gene>
<evidence type="ECO:0000256" key="1">
    <source>
        <dbReference type="SAM" id="MobiDB-lite"/>
    </source>
</evidence>
<sequence length="548" mass="62345">MKTVDRSLSAGSQRSRSQESWRSRQSSDTDSQQSTHESLTHPKLIERRRGKGHSSGPVRNPVELSYHFFPIPGNENARDHPATRYQLVLPDVGTAGFAAWHDEPPPLWVAPYDFPRLPVEVWERVIDQVANLEDSRSYLLTCTMVCNAWVPRARFHLCGSRVLLRSSQTLDTFAQFLRSSPHELSGRVTNLVIKPHDRNDQTWVSTVPICLPRLPNMRQLTLEGIDFSQQNVAFWKLFTLITCQELSMVRILYSRHLNISRLVSAVQPQKLALIRAQLTQGTVVSPGHRLLSCGNQFKRLESILMSATSWDSLTTLIGGWSMSGQSLSTLHINGFWEDDRAPTVSSFTERETWDSILHMFLPPCRERENALSPMELTFNTPFISIRLQRTPVSTSPTTMAANEPGPSHQLPAFKQILELAFSADSSVSVVLPILRYLSEYTFVKVVLHVSHRTWHKQTQLWKVLDDVLSSSTPSQYVRTPLGFVDVVPQRHSILLAWPEVGECPRAAQVEIFAKCTSRGIFRTAACGEWKCSVHREPRRMFASRFRRR</sequence>
<feature type="compositionally biased region" description="Basic and acidic residues" evidence="1">
    <location>
        <begin position="38"/>
        <end position="47"/>
    </location>
</feature>
<organism evidence="2 3">
    <name type="scientific">Cristinia sonorae</name>
    <dbReference type="NCBI Taxonomy" id="1940300"/>
    <lineage>
        <taxon>Eukaryota</taxon>
        <taxon>Fungi</taxon>
        <taxon>Dikarya</taxon>
        <taxon>Basidiomycota</taxon>
        <taxon>Agaricomycotina</taxon>
        <taxon>Agaricomycetes</taxon>
        <taxon>Agaricomycetidae</taxon>
        <taxon>Agaricales</taxon>
        <taxon>Pleurotineae</taxon>
        <taxon>Stephanosporaceae</taxon>
        <taxon>Cristinia</taxon>
    </lineage>
</organism>